<feature type="compositionally biased region" description="Basic and acidic residues" evidence="1">
    <location>
        <begin position="175"/>
        <end position="190"/>
    </location>
</feature>
<reference evidence="4" key="1">
    <citation type="submission" date="2022-11" db="UniProtKB">
        <authorList>
            <consortium name="WormBaseParasite"/>
        </authorList>
    </citation>
    <scope>IDENTIFICATION</scope>
</reference>
<evidence type="ECO:0000256" key="1">
    <source>
        <dbReference type="SAM" id="MobiDB-lite"/>
    </source>
</evidence>
<keyword evidence="2" id="KW-1133">Transmembrane helix</keyword>
<feature type="transmembrane region" description="Helical" evidence="2">
    <location>
        <begin position="53"/>
        <end position="80"/>
    </location>
</feature>
<keyword evidence="2" id="KW-0812">Transmembrane</keyword>
<dbReference type="WBParaSite" id="PDA_v2.g20731.t1">
    <property type="protein sequence ID" value="PDA_v2.g20731.t1"/>
    <property type="gene ID" value="PDA_v2.g20731"/>
</dbReference>
<accession>A0A914PQ82</accession>
<dbReference type="Proteomes" id="UP000887578">
    <property type="component" value="Unplaced"/>
</dbReference>
<evidence type="ECO:0000256" key="2">
    <source>
        <dbReference type="SAM" id="Phobius"/>
    </source>
</evidence>
<sequence>MVAINANDTTVSTTTATVSKVTTTVDPNVVSKALSDKILTQKLEDLQSNIDTLTTLCTILCVILLFFFVIQALAVVIQLIRRCGQKKMEDEMAKKSEKSDKSSKKTKSSKKSKKGKSKKSKSKKSKTSTSKSKTSKKSAEKKKQQKPPKMPSSKLSAAENKPENSGSKKNPFEFPRQKNGDYKSKPEVMQHKATQRLLGSSRHTLAPQTTAPAQQQPTNEYQPPKHGIPPTTVSKKPPIGSTRDIMDLRKTVEHQSSLLQSQHEAIEQLRAVTEALKATNEVQQRKLENLEKIISSSRHQQHSSDKHRNGTKKDSDGRKSPSIEATNMLDHFDDDDLSSETPPPTRRALRRQRVEERLGIRLL</sequence>
<evidence type="ECO:0000313" key="4">
    <source>
        <dbReference type="WBParaSite" id="PDA_v2.g20731.t1"/>
    </source>
</evidence>
<organism evidence="3 4">
    <name type="scientific">Panagrolaimus davidi</name>
    <dbReference type="NCBI Taxonomy" id="227884"/>
    <lineage>
        <taxon>Eukaryota</taxon>
        <taxon>Metazoa</taxon>
        <taxon>Ecdysozoa</taxon>
        <taxon>Nematoda</taxon>
        <taxon>Chromadorea</taxon>
        <taxon>Rhabditida</taxon>
        <taxon>Tylenchina</taxon>
        <taxon>Panagrolaimomorpha</taxon>
        <taxon>Panagrolaimoidea</taxon>
        <taxon>Panagrolaimidae</taxon>
        <taxon>Panagrolaimus</taxon>
    </lineage>
</organism>
<feature type="compositionally biased region" description="Low complexity" evidence="1">
    <location>
        <begin position="206"/>
        <end position="218"/>
    </location>
</feature>
<feature type="compositionally biased region" description="Basic and acidic residues" evidence="1">
    <location>
        <begin position="87"/>
        <end position="103"/>
    </location>
</feature>
<feature type="compositionally biased region" description="Basic residues" evidence="1">
    <location>
        <begin position="104"/>
        <end position="126"/>
    </location>
</feature>
<keyword evidence="3" id="KW-1185">Reference proteome</keyword>
<evidence type="ECO:0000313" key="3">
    <source>
        <dbReference type="Proteomes" id="UP000887578"/>
    </source>
</evidence>
<feature type="compositionally biased region" description="Basic and acidic residues" evidence="1">
    <location>
        <begin position="352"/>
        <end position="363"/>
    </location>
</feature>
<name>A0A914PQ82_9BILA</name>
<feature type="compositionally biased region" description="Basic and acidic residues" evidence="1">
    <location>
        <begin position="302"/>
        <end position="321"/>
    </location>
</feature>
<feature type="region of interest" description="Disordered" evidence="1">
    <location>
        <begin position="289"/>
        <end position="363"/>
    </location>
</feature>
<feature type="region of interest" description="Disordered" evidence="1">
    <location>
        <begin position="87"/>
        <end position="245"/>
    </location>
</feature>
<dbReference type="AlphaFoldDB" id="A0A914PQ82"/>
<keyword evidence="2" id="KW-0472">Membrane</keyword>
<protein>
    <submittedName>
        <fullName evidence="4">Uncharacterized protein</fullName>
    </submittedName>
</protein>
<proteinExistence type="predicted"/>